<evidence type="ECO:0000313" key="3">
    <source>
        <dbReference type="Proteomes" id="UP000827892"/>
    </source>
</evidence>
<reference evidence="2 3" key="1">
    <citation type="submission" date="2022-05" db="EMBL/GenBank/DDBJ databases">
        <title>Chromosome-level reference genomes for two strains of Caenorhabditis briggsae: an improved platform for comparative genomics.</title>
        <authorList>
            <person name="Stevens L."/>
            <person name="Andersen E.C."/>
        </authorList>
    </citation>
    <scope>NUCLEOTIDE SEQUENCE [LARGE SCALE GENOMIC DNA]</scope>
    <source>
        <strain evidence="2">QX1410_ONT</strain>
        <tissue evidence="2">Whole-organism</tissue>
    </source>
</reference>
<organism evidence="2 3">
    <name type="scientific">Caenorhabditis briggsae</name>
    <dbReference type="NCBI Taxonomy" id="6238"/>
    <lineage>
        <taxon>Eukaryota</taxon>
        <taxon>Metazoa</taxon>
        <taxon>Ecdysozoa</taxon>
        <taxon>Nematoda</taxon>
        <taxon>Chromadorea</taxon>
        <taxon>Rhabditida</taxon>
        <taxon>Rhabditina</taxon>
        <taxon>Rhabditomorpha</taxon>
        <taxon>Rhabditoidea</taxon>
        <taxon>Rhabditidae</taxon>
        <taxon>Peloderinae</taxon>
        <taxon>Caenorhabditis</taxon>
    </lineage>
</organism>
<dbReference type="InterPro" id="IPR042317">
    <property type="entry name" value="She-1-like"/>
</dbReference>
<evidence type="ECO:0000259" key="1">
    <source>
        <dbReference type="Pfam" id="PF00646"/>
    </source>
</evidence>
<dbReference type="Pfam" id="PF00646">
    <property type="entry name" value="F-box"/>
    <property type="match status" value="1"/>
</dbReference>
<evidence type="ECO:0000313" key="2">
    <source>
        <dbReference type="EMBL" id="ULU08454.1"/>
    </source>
</evidence>
<gene>
    <name evidence="2" type="ORF">L3Y34_019565</name>
</gene>
<dbReference type="PANTHER" id="PTHR31006:SF3">
    <property type="entry name" value="F-BOX DOMAIN-CONTAINING PROTEIN-RELATED"/>
    <property type="match status" value="1"/>
</dbReference>
<dbReference type="EMBL" id="CP090892">
    <property type="protein sequence ID" value="ULU08454.1"/>
    <property type="molecule type" value="Genomic_DNA"/>
</dbReference>
<dbReference type="PANTHER" id="PTHR31006">
    <property type="entry name" value="F-BOX DOMAIN-CONTAINING PROTEIN-RELATED-RELATED"/>
    <property type="match status" value="1"/>
</dbReference>
<name>A0AAE9IWV4_CAEBR</name>
<dbReference type="InterPro" id="IPR001810">
    <property type="entry name" value="F-box_dom"/>
</dbReference>
<dbReference type="AlphaFoldDB" id="A0AAE9IWV4"/>
<dbReference type="Proteomes" id="UP000827892">
    <property type="component" value="Chromosome II"/>
</dbReference>
<proteinExistence type="predicted"/>
<feature type="domain" description="F-box" evidence="1">
    <location>
        <begin position="111"/>
        <end position="149"/>
    </location>
</feature>
<accession>A0AAE9IWV4</accession>
<sequence length="406" mass="46800">MITLGADNVWGIPDIETLLTHPSIQTAKLWQIKNHNNESDCVVSVVRMFRDKDVDIGTTFQTMFKNRSNSIENVIEEFDFSIVVPKMASNIENLAEKTAKLSIDLIYKTNWCDMPAEVKLECIERMDFKERLSLRCTAKAEKSLVDLQKMDFSEALIFRNYITVASNKTSLTKIFKDEEIWLSLMQYVLKIGVFDKISFLVGNKLNNIIDDFLANCTEMISAKNIDFGDIDMKTAIVILEKLKDGVESIGFNAHNRSWFSLDGIFLQSKVQNASYCQIKNLMFLGCVQKVAQMWIDKDSKIGTTFQVSVVIVINGSFDSFATDFADRIVSKTEKRIRIRTNNPDKHILLERGGVIEHILSREFYRLMVISAEMKESEYDDDCEVWMRRMQPEQFFDPDSDDSRYDD</sequence>
<protein>
    <recommendedName>
        <fullName evidence="1">F-box domain-containing protein</fullName>
    </recommendedName>
</protein>